<gene>
    <name evidence="2" type="ORF">V6N11_080582</name>
</gene>
<reference evidence="2 3" key="1">
    <citation type="journal article" date="2024" name="G3 (Bethesda)">
        <title>Genome assembly of Hibiscus sabdariffa L. provides insights into metabolisms of medicinal natural products.</title>
        <authorList>
            <person name="Kim T."/>
        </authorList>
    </citation>
    <scope>NUCLEOTIDE SEQUENCE [LARGE SCALE GENOMIC DNA]</scope>
    <source>
        <strain evidence="2">TK-2024</strain>
        <tissue evidence="2">Old leaves</tissue>
    </source>
</reference>
<sequence length="74" mass="8487">MYITCSSLLFTTFLLATGETSAAYAEPEGNRERLRRSSHFSDYFNLRSFFLLSRNFLQPSPLGSTTDIPRNMLQ</sequence>
<protein>
    <recommendedName>
        <fullName evidence="4">Secreted protein</fullName>
    </recommendedName>
</protein>
<accession>A0ABR2R8N8</accession>
<evidence type="ECO:0000313" key="3">
    <source>
        <dbReference type="Proteomes" id="UP001396334"/>
    </source>
</evidence>
<dbReference type="EMBL" id="JBBPBN010000025">
    <property type="protein sequence ID" value="KAK9009113.1"/>
    <property type="molecule type" value="Genomic_DNA"/>
</dbReference>
<evidence type="ECO:0000256" key="1">
    <source>
        <dbReference type="SAM" id="SignalP"/>
    </source>
</evidence>
<dbReference type="Proteomes" id="UP001396334">
    <property type="component" value="Unassembled WGS sequence"/>
</dbReference>
<feature type="chain" id="PRO_5045516511" description="Secreted protein" evidence="1">
    <location>
        <begin position="23"/>
        <end position="74"/>
    </location>
</feature>
<keyword evidence="3" id="KW-1185">Reference proteome</keyword>
<evidence type="ECO:0008006" key="4">
    <source>
        <dbReference type="Google" id="ProtNLM"/>
    </source>
</evidence>
<evidence type="ECO:0000313" key="2">
    <source>
        <dbReference type="EMBL" id="KAK9009113.1"/>
    </source>
</evidence>
<keyword evidence="1" id="KW-0732">Signal</keyword>
<proteinExistence type="predicted"/>
<comment type="caution">
    <text evidence="2">The sequence shown here is derived from an EMBL/GenBank/DDBJ whole genome shotgun (WGS) entry which is preliminary data.</text>
</comment>
<name>A0ABR2R8N8_9ROSI</name>
<feature type="signal peptide" evidence="1">
    <location>
        <begin position="1"/>
        <end position="22"/>
    </location>
</feature>
<organism evidence="2 3">
    <name type="scientific">Hibiscus sabdariffa</name>
    <name type="common">roselle</name>
    <dbReference type="NCBI Taxonomy" id="183260"/>
    <lineage>
        <taxon>Eukaryota</taxon>
        <taxon>Viridiplantae</taxon>
        <taxon>Streptophyta</taxon>
        <taxon>Embryophyta</taxon>
        <taxon>Tracheophyta</taxon>
        <taxon>Spermatophyta</taxon>
        <taxon>Magnoliopsida</taxon>
        <taxon>eudicotyledons</taxon>
        <taxon>Gunneridae</taxon>
        <taxon>Pentapetalae</taxon>
        <taxon>rosids</taxon>
        <taxon>malvids</taxon>
        <taxon>Malvales</taxon>
        <taxon>Malvaceae</taxon>
        <taxon>Malvoideae</taxon>
        <taxon>Hibiscus</taxon>
    </lineage>
</organism>